<dbReference type="EMBL" id="JBJUIK010000010">
    <property type="protein sequence ID" value="KAL3515356.1"/>
    <property type="molecule type" value="Genomic_DNA"/>
</dbReference>
<sequence length="99" mass="10870">MSENPLQSVLRTFLNASNCLQTHLSQFIKLPHLKNPPTTTNDHQFPFFSLSLSSSSPSPATSEPKKSNFNPASTLLLLNSPSKSSCNCNYLASVKFVLE</sequence>
<dbReference type="AlphaFoldDB" id="A0ABD2Z7A6"/>
<dbReference type="Proteomes" id="UP001630127">
    <property type="component" value="Unassembled WGS sequence"/>
</dbReference>
<gene>
    <name evidence="1" type="ORF">ACH5RR_022258</name>
</gene>
<comment type="caution">
    <text evidence="1">The sequence shown here is derived from an EMBL/GenBank/DDBJ whole genome shotgun (WGS) entry which is preliminary data.</text>
</comment>
<keyword evidence="2" id="KW-1185">Reference proteome</keyword>
<name>A0ABD2Z7A6_9GENT</name>
<evidence type="ECO:0000313" key="1">
    <source>
        <dbReference type="EMBL" id="KAL3515356.1"/>
    </source>
</evidence>
<proteinExistence type="predicted"/>
<accession>A0ABD2Z7A6</accession>
<reference evidence="1 2" key="1">
    <citation type="submission" date="2024-11" db="EMBL/GenBank/DDBJ databases">
        <title>A near-complete genome assembly of Cinchona calisaya.</title>
        <authorList>
            <person name="Lian D.C."/>
            <person name="Zhao X.W."/>
            <person name="Wei L."/>
        </authorList>
    </citation>
    <scope>NUCLEOTIDE SEQUENCE [LARGE SCALE GENOMIC DNA]</scope>
    <source>
        <tissue evidence="1">Nenye</tissue>
    </source>
</reference>
<evidence type="ECO:0000313" key="2">
    <source>
        <dbReference type="Proteomes" id="UP001630127"/>
    </source>
</evidence>
<organism evidence="1 2">
    <name type="scientific">Cinchona calisaya</name>
    <dbReference type="NCBI Taxonomy" id="153742"/>
    <lineage>
        <taxon>Eukaryota</taxon>
        <taxon>Viridiplantae</taxon>
        <taxon>Streptophyta</taxon>
        <taxon>Embryophyta</taxon>
        <taxon>Tracheophyta</taxon>
        <taxon>Spermatophyta</taxon>
        <taxon>Magnoliopsida</taxon>
        <taxon>eudicotyledons</taxon>
        <taxon>Gunneridae</taxon>
        <taxon>Pentapetalae</taxon>
        <taxon>asterids</taxon>
        <taxon>lamiids</taxon>
        <taxon>Gentianales</taxon>
        <taxon>Rubiaceae</taxon>
        <taxon>Cinchonoideae</taxon>
        <taxon>Cinchoneae</taxon>
        <taxon>Cinchona</taxon>
    </lineage>
</organism>
<protein>
    <submittedName>
        <fullName evidence="1">Uncharacterized protein</fullName>
    </submittedName>
</protein>